<dbReference type="Proteomes" id="UP000003675">
    <property type="component" value="Unassembled WGS sequence"/>
</dbReference>
<keyword evidence="5 13" id="KW-0808">Transferase</keyword>
<dbReference type="SMART" id="SM00481">
    <property type="entry name" value="POLIIIAc"/>
    <property type="match status" value="1"/>
</dbReference>
<dbReference type="HOGENOM" id="CLU_001600_0_1_9"/>
<dbReference type="InterPro" id="IPR012340">
    <property type="entry name" value="NA-bd_OB-fold"/>
</dbReference>
<dbReference type="EC" id="2.7.7.7" evidence="3"/>
<gene>
    <name evidence="13" type="primary">dnaE</name>
    <name evidence="13" type="ORF">HMPREF0494_1489</name>
</gene>
<evidence type="ECO:0000313" key="14">
    <source>
        <dbReference type="Proteomes" id="UP000003675"/>
    </source>
</evidence>
<evidence type="ECO:0000256" key="8">
    <source>
        <dbReference type="ARBA" id="ARBA00022932"/>
    </source>
</evidence>
<organism evidence="13 14">
    <name type="scientific">Limosilactobacillus antri DSM 16041</name>
    <dbReference type="NCBI Taxonomy" id="525309"/>
    <lineage>
        <taxon>Bacteria</taxon>
        <taxon>Bacillati</taxon>
        <taxon>Bacillota</taxon>
        <taxon>Bacilli</taxon>
        <taxon>Lactobacillales</taxon>
        <taxon>Lactobacillaceae</taxon>
        <taxon>Limosilactobacillus</taxon>
    </lineage>
</organism>
<dbReference type="EMBL" id="ACLL01000041">
    <property type="protein sequence ID" value="EEW53345.1"/>
    <property type="molecule type" value="Genomic_DNA"/>
</dbReference>
<sequence>MNYVPLEVHSSYSLLQSPTRIPDLVKAAKQRGYTALALTDENVLYGAVDFYNTARQAGLKPLLGLQIMASLGDVAGSQLKLTLLAKNERGYRNLMDLSTRQQTTNQRAEPATIAELSPLLKDLVVILPVQLTVINLVRQGSDWIDPLKQIAGSSLYLGINLQLDEVERASLQRFAQAAGVLLAATTPVDYLNASDLFAAKTLQAIGQGAQLTDLDAQVAATGDHYLPARQQIEQAYQQAGLAAAIANTAAIADQCNVELKFQAPVLPHYQTPHGEAPADYLHQLCLAGLKERPVAAGYSAADYRQRLDHELAVIHRMGFDDYFLIVWDVMNFAHRTKITTDPGRGSAAGSLVAYALAITEVDPLEYQLLFERFLNPERAQMPDIDLDIPDNRREEVLKYVHDKYGHERVAQIITFGTLAAKQVLRDVSRVFNLTKFETASLLDTLPKGGSFTLEQALGESQRLKNLLNDQPKLRQLFRVAQQLEGLPRHYSTHAAGIVLSAAPLHEIVPLQEGSEGLLMTQFPKDTVEALGLLKMDFLGLRNLSIMDNTIQMIRQRKPQFSLDQVSLADPATLRLFQRGQTDGVFQFESAGIRNVLTALHPDQFEDIVAVNALYRPGPMENITHFIARKRGQELIQLPDQSLAPILAPTYGILVYQEQVMQLASAMAGFTLGEADLLRRAMSKKKKQTMDSMRAKFMAGAQAKGYQPALASQVFDYIDQFANYGFNRSHAVAYSKMAFEMAYLKCHYPTEFYTALLNAESNVTKLRQHVTNAQKMGVKVNGPRINLSQAQFAVHDQQIYFGLTAIKGLRRDFVADLLQEREANGPFKDIRDLINRLPDKWRKEEVLTPLIYAGACDGLGYNRAEMVESLPNLLSGIELLATLPGLSGDPSLQSSISHRQEYPLTTRLAKENELLGVYLSGHPVSQYRQLASRLRSGRITELRPNQRVTLIVFTNRVKVIHTKKDHRPMAFVSASDESGLVDVTVFPQQYQQFQKLLERNQVLVITGKTEERAGHGLQVIAQQVQDAKELQRQLIPAARWVLRVPQATDTPALRQALHRFMQQHRGPVPVLLYYPHTDAKLLEPSSRWMNTAPATRQGLADLLGAENVVLQSLKN</sequence>
<dbReference type="PANTHER" id="PTHR32294:SF0">
    <property type="entry name" value="DNA POLYMERASE III SUBUNIT ALPHA"/>
    <property type="match status" value="1"/>
</dbReference>
<evidence type="ECO:0000256" key="6">
    <source>
        <dbReference type="ARBA" id="ARBA00022695"/>
    </source>
</evidence>
<comment type="subunit">
    <text evidence="10">DNA polymerase III contains a core (composed of alpha, epsilon and theta chains) that associates with a tau subunit. This core dimerizes to form the POLIII' complex. PolIII' associates with the gamma complex (composed of gamma, delta, delta', psi and chi chains) and with the beta chain to form the complete DNA polymerase III complex.</text>
</comment>
<dbReference type="InterPro" id="IPR029460">
    <property type="entry name" value="DNAPol_HHH"/>
</dbReference>
<evidence type="ECO:0000256" key="10">
    <source>
        <dbReference type="ARBA" id="ARBA00026073"/>
    </source>
</evidence>
<dbReference type="Pfam" id="PF14579">
    <property type="entry name" value="HHH_6"/>
    <property type="match status" value="1"/>
</dbReference>
<keyword evidence="7" id="KW-0235">DNA replication</keyword>
<keyword evidence="6 13" id="KW-0548">Nucleotidyltransferase</keyword>
<evidence type="ECO:0000313" key="13">
    <source>
        <dbReference type="EMBL" id="EEW53345.1"/>
    </source>
</evidence>
<comment type="subcellular location">
    <subcellularLocation>
        <location evidence="1">Cytoplasm</location>
    </subcellularLocation>
</comment>
<dbReference type="GO" id="GO:0003676">
    <property type="term" value="F:nucleic acid binding"/>
    <property type="evidence" value="ECO:0007669"/>
    <property type="project" value="InterPro"/>
</dbReference>
<dbReference type="InterPro" id="IPR011708">
    <property type="entry name" value="DNA_pol3_alpha_NTPase_dom"/>
</dbReference>
<evidence type="ECO:0000256" key="11">
    <source>
        <dbReference type="ARBA" id="ARBA00049244"/>
    </source>
</evidence>
<feature type="domain" description="Polymerase/histidinol phosphatase N-terminal" evidence="12">
    <location>
        <begin position="4"/>
        <end position="71"/>
    </location>
</feature>
<evidence type="ECO:0000256" key="4">
    <source>
        <dbReference type="ARBA" id="ARBA00019114"/>
    </source>
</evidence>
<dbReference type="InterPro" id="IPR016195">
    <property type="entry name" value="Pol/histidinol_Pase-like"/>
</dbReference>
<dbReference type="NCBIfam" id="TIGR00594">
    <property type="entry name" value="polc"/>
    <property type="match status" value="1"/>
</dbReference>
<dbReference type="InterPro" id="IPR040982">
    <property type="entry name" value="DNA_pol3_finger"/>
</dbReference>
<comment type="catalytic activity">
    <reaction evidence="11">
        <text>DNA(n) + a 2'-deoxyribonucleoside 5'-triphosphate = DNA(n+1) + diphosphate</text>
        <dbReference type="Rhea" id="RHEA:22508"/>
        <dbReference type="Rhea" id="RHEA-COMP:17339"/>
        <dbReference type="Rhea" id="RHEA-COMP:17340"/>
        <dbReference type="ChEBI" id="CHEBI:33019"/>
        <dbReference type="ChEBI" id="CHEBI:61560"/>
        <dbReference type="ChEBI" id="CHEBI:173112"/>
        <dbReference type="EC" id="2.7.7.7"/>
    </reaction>
</comment>
<dbReference type="GO" id="GO:0008408">
    <property type="term" value="F:3'-5' exonuclease activity"/>
    <property type="evidence" value="ECO:0007669"/>
    <property type="project" value="InterPro"/>
</dbReference>
<dbReference type="NCBIfam" id="NF004226">
    <property type="entry name" value="PRK05673.1"/>
    <property type="match status" value="1"/>
</dbReference>
<dbReference type="GO" id="GO:0005737">
    <property type="term" value="C:cytoplasm"/>
    <property type="evidence" value="ECO:0007669"/>
    <property type="project" value="UniProtKB-SubCell"/>
</dbReference>
<dbReference type="Gene3D" id="1.10.10.1600">
    <property type="entry name" value="Bacterial DNA polymerase III alpha subunit, thumb domain"/>
    <property type="match status" value="1"/>
</dbReference>
<dbReference type="Pfam" id="PF17657">
    <property type="entry name" value="DNA_pol3_finger"/>
    <property type="match status" value="1"/>
</dbReference>
<evidence type="ECO:0000256" key="1">
    <source>
        <dbReference type="ARBA" id="ARBA00004496"/>
    </source>
</evidence>
<dbReference type="GO" id="GO:0006260">
    <property type="term" value="P:DNA replication"/>
    <property type="evidence" value="ECO:0007669"/>
    <property type="project" value="UniProtKB-KW"/>
</dbReference>
<dbReference type="Gene3D" id="3.20.20.140">
    <property type="entry name" value="Metal-dependent hydrolases"/>
    <property type="match status" value="1"/>
</dbReference>
<evidence type="ECO:0000256" key="9">
    <source>
        <dbReference type="ARBA" id="ARBA00025611"/>
    </source>
</evidence>
<dbReference type="AlphaFoldDB" id="C8P845"/>
<evidence type="ECO:0000256" key="3">
    <source>
        <dbReference type="ARBA" id="ARBA00012417"/>
    </source>
</evidence>
<dbReference type="InterPro" id="IPR041931">
    <property type="entry name" value="DNA_pol3_alpha_thumb_dom"/>
</dbReference>
<proteinExistence type="inferred from homology"/>
<comment type="function">
    <text evidence="9">DNA polymerase III is a complex, multichain enzyme responsible for most of the replicative synthesis in bacteria. This DNA polymerase also exhibits 3' to 5' exonuclease activity. The alpha chain is the DNA polymerase.</text>
</comment>
<dbReference type="Pfam" id="PF01336">
    <property type="entry name" value="tRNA_anti-codon"/>
    <property type="match status" value="1"/>
</dbReference>
<evidence type="ECO:0000256" key="2">
    <source>
        <dbReference type="ARBA" id="ARBA00009496"/>
    </source>
</evidence>
<name>C8P845_9LACO</name>
<dbReference type="InterPro" id="IPR003141">
    <property type="entry name" value="Pol/His_phosphatase_N"/>
</dbReference>
<reference evidence="13 14" key="1">
    <citation type="submission" date="2009-09" db="EMBL/GenBank/DDBJ databases">
        <authorList>
            <person name="Qin X."/>
            <person name="Bachman B."/>
            <person name="Battles P."/>
            <person name="Bell A."/>
            <person name="Bess C."/>
            <person name="Bickham C."/>
            <person name="Chaboub L."/>
            <person name="Chen D."/>
            <person name="Coyle M."/>
            <person name="Deiros D.R."/>
            <person name="Dinh H."/>
            <person name="Forbes L."/>
            <person name="Fowler G."/>
            <person name="Francisco L."/>
            <person name="Fu Q."/>
            <person name="Gubbala S."/>
            <person name="Hale W."/>
            <person name="Han Y."/>
            <person name="Hemphill L."/>
            <person name="Highlander S.K."/>
            <person name="Hirani K."/>
            <person name="Hogues M."/>
            <person name="Jackson L."/>
            <person name="Jakkamsetti A."/>
            <person name="Javaid M."/>
            <person name="Jiang H."/>
            <person name="Korchina V."/>
            <person name="Kovar C."/>
            <person name="Lara F."/>
            <person name="Lee S."/>
            <person name="Mata R."/>
            <person name="Mathew T."/>
            <person name="Moen C."/>
            <person name="Morales K."/>
            <person name="Munidasa M."/>
            <person name="Nazareth L."/>
            <person name="Ngo R."/>
            <person name="Nguyen L."/>
            <person name="Okwuonu G."/>
            <person name="Ongeri F."/>
            <person name="Patil S."/>
            <person name="Petrosino J."/>
            <person name="Pham C."/>
            <person name="Pham P."/>
            <person name="Pu L.-L."/>
            <person name="Puazo M."/>
            <person name="Raj R."/>
            <person name="Reid J."/>
            <person name="Rouhana J."/>
            <person name="Saada N."/>
            <person name="Shang Y."/>
            <person name="Simmons D."/>
            <person name="Thornton R."/>
            <person name="Warren J."/>
            <person name="Weissenberger G."/>
            <person name="Zhang J."/>
            <person name="Zhang L."/>
            <person name="Zhou C."/>
            <person name="Zhu D."/>
            <person name="Muzny D."/>
            <person name="Worley K."/>
            <person name="Gibbs R."/>
        </authorList>
    </citation>
    <scope>NUCLEOTIDE SEQUENCE [LARGE SCALE GENOMIC DNA]</scope>
    <source>
        <strain evidence="13 14">DSM 16041</strain>
    </source>
</reference>
<dbReference type="CDD" id="cd07431">
    <property type="entry name" value="PHP_PolIIIA"/>
    <property type="match status" value="1"/>
</dbReference>
<dbReference type="STRING" id="525309.HMPREF0494_1489"/>
<evidence type="ECO:0000256" key="7">
    <source>
        <dbReference type="ARBA" id="ARBA00022705"/>
    </source>
</evidence>
<dbReference type="SUPFAM" id="SSF89550">
    <property type="entry name" value="PHP domain-like"/>
    <property type="match status" value="1"/>
</dbReference>
<dbReference type="OrthoDB" id="9803237at2"/>
<dbReference type="InterPro" id="IPR004013">
    <property type="entry name" value="PHP_dom"/>
</dbReference>
<protein>
    <recommendedName>
        <fullName evidence="4">DNA polymerase III subunit alpha</fullName>
        <ecNumber evidence="3">2.7.7.7</ecNumber>
    </recommendedName>
</protein>
<dbReference type="InterPro" id="IPR004365">
    <property type="entry name" value="NA-bd_OB_tRNA"/>
</dbReference>
<dbReference type="Gene3D" id="1.10.150.870">
    <property type="match status" value="1"/>
</dbReference>
<dbReference type="GO" id="GO:0003887">
    <property type="term" value="F:DNA-directed DNA polymerase activity"/>
    <property type="evidence" value="ECO:0007669"/>
    <property type="project" value="UniProtKB-KW"/>
</dbReference>
<dbReference type="RefSeq" id="WP_007123037.1">
    <property type="nucleotide sequence ID" value="NZ_AZDK01000017.1"/>
</dbReference>
<dbReference type="CDD" id="cd04485">
    <property type="entry name" value="DnaE_OBF"/>
    <property type="match status" value="1"/>
</dbReference>
<comment type="caution">
    <text evidence="13">The sequence shown here is derived from an EMBL/GenBank/DDBJ whole genome shotgun (WGS) entry which is preliminary data.</text>
</comment>
<evidence type="ECO:0000259" key="12">
    <source>
        <dbReference type="SMART" id="SM00481"/>
    </source>
</evidence>
<dbReference type="Gene3D" id="2.40.50.140">
    <property type="entry name" value="Nucleic acid-binding proteins"/>
    <property type="match status" value="1"/>
</dbReference>
<comment type="similarity">
    <text evidence="2">Belongs to the DNA polymerase type-C family. DnaE subfamily.</text>
</comment>
<dbReference type="eggNOG" id="COG0587">
    <property type="taxonomic scope" value="Bacteria"/>
</dbReference>
<accession>C8P845</accession>
<dbReference type="InterPro" id="IPR004805">
    <property type="entry name" value="DnaE2/DnaE/PolC"/>
</dbReference>
<keyword evidence="8" id="KW-0239">DNA-directed DNA polymerase</keyword>
<dbReference type="Pfam" id="PF07733">
    <property type="entry name" value="DNA_pol3_alpha"/>
    <property type="match status" value="1"/>
</dbReference>
<dbReference type="Pfam" id="PF02811">
    <property type="entry name" value="PHP"/>
    <property type="match status" value="1"/>
</dbReference>
<dbReference type="PANTHER" id="PTHR32294">
    <property type="entry name" value="DNA POLYMERASE III SUBUNIT ALPHA"/>
    <property type="match status" value="1"/>
</dbReference>
<evidence type="ECO:0000256" key="5">
    <source>
        <dbReference type="ARBA" id="ARBA00022679"/>
    </source>
</evidence>